<dbReference type="GeneID" id="95072479"/>
<protein>
    <submittedName>
        <fullName evidence="3">NmrA family protein</fullName>
        <ecNumber evidence="3">1.7.-.-</ecNumber>
    </submittedName>
</protein>
<organism evidence="3 4">
    <name type="scientific">Streptomyces griseus</name>
    <dbReference type="NCBI Taxonomy" id="1911"/>
    <lineage>
        <taxon>Bacteria</taxon>
        <taxon>Bacillati</taxon>
        <taxon>Actinomycetota</taxon>
        <taxon>Actinomycetes</taxon>
        <taxon>Kitasatosporales</taxon>
        <taxon>Streptomycetaceae</taxon>
        <taxon>Streptomyces</taxon>
    </lineage>
</organism>
<proteinExistence type="predicted"/>
<dbReference type="RefSeq" id="WP_100452538.1">
    <property type="nucleotide sequence ID" value="NZ_UHID01000009.1"/>
</dbReference>
<gene>
    <name evidence="3" type="primary">azoB_4</name>
    <name evidence="3" type="ORF">NCTC7807_05547</name>
</gene>
<evidence type="ECO:0000313" key="4">
    <source>
        <dbReference type="Proteomes" id="UP000254150"/>
    </source>
</evidence>
<accession>A0A380PCY1</accession>
<dbReference type="Gene3D" id="3.90.25.10">
    <property type="entry name" value="UDP-galactose 4-epimerase, domain 1"/>
    <property type="match status" value="1"/>
</dbReference>
<dbReference type="EMBL" id="UHID01000009">
    <property type="protein sequence ID" value="SUP62382.1"/>
    <property type="molecule type" value="Genomic_DNA"/>
</dbReference>
<dbReference type="Proteomes" id="UP000254150">
    <property type="component" value="Unassembled WGS sequence"/>
</dbReference>
<evidence type="ECO:0000313" key="3">
    <source>
        <dbReference type="EMBL" id="SUP62382.1"/>
    </source>
</evidence>
<dbReference type="AlphaFoldDB" id="A0A380PCY1"/>
<feature type="domain" description="NAD(P)-binding" evidence="2">
    <location>
        <begin position="11"/>
        <end position="181"/>
    </location>
</feature>
<dbReference type="InterPro" id="IPR051604">
    <property type="entry name" value="Ergot_Alk_Oxidoreductase"/>
</dbReference>
<name>A0A380PCY1_STRGR</name>
<evidence type="ECO:0000256" key="1">
    <source>
        <dbReference type="SAM" id="MobiDB-lite"/>
    </source>
</evidence>
<dbReference type="Pfam" id="PF13460">
    <property type="entry name" value="NAD_binding_10"/>
    <property type="match status" value="1"/>
</dbReference>
<dbReference type="SUPFAM" id="SSF51735">
    <property type="entry name" value="NAD(P)-binding Rossmann-fold domains"/>
    <property type="match status" value="1"/>
</dbReference>
<dbReference type="PANTHER" id="PTHR43162">
    <property type="match status" value="1"/>
</dbReference>
<keyword evidence="3" id="KW-0560">Oxidoreductase</keyword>
<dbReference type="InterPro" id="IPR016040">
    <property type="entry name" value="NAD(P)-bd_dom"/>
</dbReference>
<reference evidence="3 4" key="1">
    <citation type="submission" date="2018-06" db="EMBL/GenBank/DDBJ databases">
        <authorList>
            <consortium name="Pathogen Informatics"/>
            <person name="Doyle S."/>
        </authorList>
    </citation>
    <scope>NUCLEOTIDE SEQUENCE [LARGE SCALE GENOMIC DNA]</scope>
    <source>
        <strain evidence="3 4">NCTC7807</strain>
    </source>
</reference>
<dbReference type="InterPro" id="IPR036291">
    <property type="entry name" value="NAD(P)-bd_dom_sf"/>
</dbReference>
<dbReference type="GO" id="GO:0016491">
    <property type="term" value="F:oxidoreductase activity"/>
    <property type="evidence" value="ECO:0007669"/>
    <property type="project" value="UniProtKB-KW"/>
</dbReference>
<evidence type="ECO:0000259" key="2">
    <source>
        <dbReference type="Pfam" id="PF13460"/>
    </source>
</evidence>
<feature type="region of interest" description="Disordered" evidence="1">
    <location>
        <begin position="28"/>
        <end position="49"/>
    </location>
</feature>
<sequence length="282" mass="29823">MTATHEVLVTGSTGNTGRPLVARLRAQGVPTRAASRHPSPDDHEATRFDWYDPTTFDNAVAGVRAAYLVPPPLDPDPVAAMAPFLEAAQRSGVSRVVLLGASVVETGGPAVGQVQALLPRHVQEWVVLRPSWFMQNFVGDHHHADSARTLGTITTAAGDGRVAFIDADDIAAVAARLLTAPTVTNEELVLTGPEALSHTSVAEILTDVLGRPVRHVSVPASEFERQLAATMPAPGAKLLAALDRQIAAGVEDRTTPGVERVTGRPPKSMRTVLEAAFDAGRR</sequence>
<feature type="compositionally biased region" description="Basic and acidic residues" evidence="1">
    <location>
        <begin position="38"/>
        <end position="49"/>
    </location>
</feature>
<dbReference type="EC" id="1.7.-.-" evidence="3"/>
<dbReference type="PANTHER" id="PTHR43162:SF1">
    <property type="entry name" value="PRESTALK A DIFFERENTIATION PROTEIN A"/>
    <property type="match status" value="1"/>
</dbReference>
<dbReference type="Gene3D" id="3.40.50.720">
    <property type="entry name" value="NAD(P)-binding Rossmann-like Domain"/>
    <property type="match status" value="1"/>
</dbReference>